<dbReference type="Proteomes" id="UP000785679">
    <property type="component" value="Unassembled WGS sequence"/>
</dbReference>
<evidence type="ECO:0000313" key="1">
    <source>
        <dbReference type="EMBL" id="TNV87892.1"/>
    </source>
</evidence>
<name>A0A8J8P4G0_HALGN</name>
<reference evidence="1" key="1">
    <citation type="submission" date="2019-06" db="EMBL/GenBank/DDBJ databases">
        <authorList>
            <person name="Zheng W."/>
        </authorList>
    </citation>
    <scope>NUCLEOTIDE SEQUENCE</scope>
    <source>
        <strain evidence="1">QDHG01</strain>
    </source>
</reference>
<dbReference type="EMBL" id="RRYP01000161">
    <property type="protein sequence ID" value="TNV87892.1"/>
    <property type="molecule type" value="Genomic_DNA"/>
</dbReference>
<dbReference type="InterPro" id="IPR011050">
    <property type="entry name" value="Pectin_lyase_fold/virulence"/>
</dbReference>
<sequence>MKRAPYKWLRSINNMFALYDSVANTQEGVNFLFLSNFFDITQQTHLLQSFKVDECLYYQTEGIGNSMVFDNITISGYNYGGLNRLILANMPYNITFKNSRIIDASWGFERYGIIGVVGTVGCYEYFLSSSVFENNTFINTKGRTASHLPIQLWIDGPNQLEQYEIIFKNNWFANQTFGGLGLIYVYKADIVRLKIVMENNTFENLTNSVTDYPAINIMGEQVEIRRLNLRDSSISTFIQMTAWKGFINNLTLTNIIGTSNILKNLTSFYSNSNCLKWLPYYLKLRQSFHKECDNEQLLFQFRQRTLACPSGKHENYEYPLRKFSHVKQPSDLPSKGIFIFNQCDSCAKYKQAKQLKQAFYSQIIKHNFPYQTILRSSKSRHQPHTFKLWTRRISSI</sequence>
<dbReference type="AlphaFoldDB" id="A0A8J8P4G0"/>
<comment type="caution">
    <text evidence="1">The sequence shown here is derived from an EMBL/GenBank/DDBJ whole genome shotgun (WGS) entry which is preliminary data.</text>
</comment>
<evidence type="ECO:0000313" key="2">
    <source>
        <dbReference type="Proteomes" id="UP000785679"/>
    </source>
</evidence>
<proteinExistence type="predicted"/>
<protein>
    <submittedName>
        <fullName evidence="1">Uncharacterized protein</fullName>
    </submittedName>
</protein>
<organism evidence="1 2">
    <name type="scientific">Halteria grandinella</name>
    <dbReference type="NCBI Taxonomy" id="5974"/>
    <lineage>
        <taxon>Eukaryota</taxon>
        <taxon>Sar</taxon>
        <taxon>Alveolata</taxon>
        <taxon>Ciliophora</taxon>
        <taxon>Intramacronucleata</taxon>
        <taxon>Spirotrichea</taxon>
        <taxon>Stichotrichia</taxon>
        <taxon>Sporadotrichida</taxon>
        <taxon>Halteriidae</taxon>
        <taxon>Halteria</taxon>
    </lineage>
</organism>
<accession>A0A8J8P4G0</accession>
<keyword evidence="2" id="KW-1185">Reference proteome</keyword>
<gene>
    <name evidence="1" type="ORF">FGO68_gene17183</name>
</gene>
<dbReference type="SUPFAM" id="SSF51126">
    <property type="entry name" value="Pectin lyase-like"/>
    <property type="match status" value="1"/>
</dbReference>